<accession>A0A5C3DU82</accession>
<name>A0A5C3DU82_9BASI</name>
<gene>
    <name evidence="2" type="ORF">UTRI_02020_B</name>
</gene>
<feature type="compositionally biased region" description="Acidic residues" evidence="1">
    <location>
        <begin position="401"/>
        <end position="415"/>
    </location>
</feature>
<feature type="compositionally biased region" description="Polar residues" evidence="1">
    <location>
        <begin position="1588"/>
        <end position="1605"/>
    </location>
</feature>
<feature type="compositionally biased region" description="Low complexity" evidence="1">
    <location>
        <begin position="309"/>
        <end position="322"/>
    </location>
</feature>
<feature type="compositionally biased region" description="Low complexity" evidence="1">
    <location>
        <begin position="683"/>
        <end position="692"/>
    </location>
</feature>
<feature type="region of interest" description="Disordered" evidence="1">
    <location>
        <begin position="964"/>
        <end position="1005"/>
    </location>
</feature>
<feature type="region of interest" description="Disordered" evidence="1">
    <location>
        <begin position="1085"/>
        <end position="1107"/>
    </location>
</feature>
<feature type="region of interest" description="Disordered" evidence="1">
    <location>
        <begin position="1"/>
        <end position="295"/>
    </location>
</feature>
<reference evidence="2 3" key="1">
    <citation type="submission" date="2018-03" db="EMBL/GenBank/DDBJ databases">
        <authorList>
            <person name="Guldener U."/>
        </authorList>
    </citation>
    <scope>NUCLEOTIDE SEQUENCE [LARGE SCALE GENOMIC DNA]</scope>
    <source>
        <strain evidence="2 3">NBRC100155</strain>
    </source>
</reference>
<feature type="compositionally biased region" description="Polar residues" evidence="1">
    <location>
        <begin position="895"/>
        <end position="913"/>
    </location>
</feature>
<feature type="compositionally biased region" description="Basic and acidic residues" evidence="1">
    <location>
        <begin position="274"/>
        <end position="290"/>
    </location>
</feature>
<feature type="compositionally biased region" description="Low complexity" evidence="1">
    <location>
        <begin position="627"/>
        <end position="658"/>
    </location>
</feature>
<feature type="compositionally biased region" description="Polar residues" evidence="1">
    <location>
        <begin position="260"/>
        <end position="269"/>
    </location>
</feature>
<feature type="compositionally biased region" description="Low complexity" evidence="1">
    <location>
        <begin position="113"/>
        <end position="124"/>
    </location>
</feature>
<feature type="compositionally biased region" description="Basic and acidic residues" evidence="1">
    <location>
        <begin position="747"/>
        <end position="761"/>
    </location>
</feature>
<feature type="region of interest" description="Disordered" evidence="1">
    <location>
        <begin position="1127"/>
        <end position="1150"/>
    </location>
</feature>
<dbReference type="Proteomes" id="UP000324022">
    <property type="component" value="Unassembled WGS sequence"/>
</dbReference>
<evidence type="ECO:0000313" key="2">
    <source>
        <dbReference type="EMBL" id="SPO22024.1"/>
    </source>
</evidence>
<sequence length="1646" mass="175837">MAATTSPAPVVRPVAQSNNRRNGWVIASEDDTEIERPSSFDARRSAAAWNKGKGPSQASIPSRASSLASPTPSPTILSAPFPPTVTDAPSTSGSQAVPPPRVPSSSMGHGRETSSGSTTEGESSSGRRRPSPPLLVPPKQTYRKVPSTRVLPASAYSDHQKFMATANKAPRPASASSSAGSSGSRPPVALRSDLALLAASRRANHSSSSSATSTGTTIQSTSTPASSVASTTPTDSQAKGKGKQIVPSPLQRDEEGFFTSGKTVQQLVETYNGVHRDSQQTEHAHNDRIQPKSSLLFSVHPLPALSEKSANSDLDDALSSTSENVSDTEGTNMAGARPGKRRDSLRIELPPPPAQFKDRYPSIMVDSTHASDSEASGTSNGGPRRRRRRSTASTSNRLGGDAEDDDDDDYADDDSSWPSTPSTTPLEMYFTSADARPKAARKTVQTTKEIIAPDSNALGMGRPMVVVTSPSTASEVSSDRRSSSGSGSTSDRTYSSSPPAVASVAPAPALSKIEEHPSSRTDVETSGPPRRSLSFELPAVQRTRASDENLPIAAPVRSPSRAKAFFAKISPSRSNNRSSTDLASTTARPDASAVSADLAKRISLESQQRTSAEQRRSVELRPILLNAASRPSPRVAAAELPVAGPSSASSSTAAQQVQQRRRSSGRVPIRPNVVPYHSRRSSEVSVGSSNESPLLQDRGSFDKEASDPRYSPSSVVTTLTMPSPALTDQKRFSPQAGNAGHSPATTSDRHSSAANTPKDRFAASMPSLHQPPQRQQPPSRRSPSHEEPESRPSAIRLLVDSQKGRMTRDNDSIAEWISVSVNDLPLPDGTQAYGNGGAGEFSNEKQQAGKKIRKNKPWKLGRFAASEVVLPAKTSSASPAMPTKRRSISLVKRASSAQVNESTRASGDSSSSPHKGPFMRNLGFTTANRNVVLQNLCAERSISALAASTIYIAGCGRINVPQPGPLPTLATKSKQQEKNKAQERMKSRAPKDKRQSKRMSKQEAVPVVQVPSNAVSPSHSAEEARDAYLNVTEDRHTGYDLSGAGVGTVKSMVPETGDWSGSSDHVRVPDQEAAVVVQPFRDYEDEGSDLFDSDGSESESEDEMDYEDEDVEVPVRFGQRVNLANRTAFGSGSPQMRSSAETTHTLDSVSRPVTAGRELDFKPVTPSVSLERLTPGTVVLHGSELRICVEDEMISARNAAPLAYWKAVEVQHVNDQPSDASHVAQQTGGQVRRQPSSRAMKLEQEVATGMFAAFVGNRSPRRQAHRGSFDAGCNSGQGSPKKQQPTNVKELLVSKVNKSAFYVRSELRSTAAGEEQVVEITRRMSGSRGLSHTKHSSSRESSQAGVPSEKLERAFPSPLLSKADFAYSRTRSNRIDGSQASLDGGESERVTVRIQRAGGRGFMASLETHDGQQWVWHGSKLEASVMSPSRDHESSSKGLDALDGYDLSLRTHNGQETVELATYSTDSQVRNALGLFKPRTKAVPKPLPEDESSLGPAVPPAAQVLPLAIPFRGAGVMMRAEPQVPRRGIRGGPLLRPHPTAAGSAARHHGLWQHQRAAISSEAVVQVHNNAVNNARASLQIDRPGSTVLGSGRTSADMARSSQEQQQRHETAGNKRMGQLNFCGIESLDRDLVVLSLLAVMGAARV</sequence>
<feature type="compositionally biased region" description="Low complexity" evidence="1">
    <location>
        <begin position="169"/>
        <end position="234"/>
    </location>
</feature>
<feature type="compositionally biased region" description="Low complexity" evidence="1">
    <location>
        <begin position="61"/>
        <end position="79"/>
    </location>
</feature>
<feature type="compositionally biased region" description="Polar residues" evidence="1">
    <location>
        <begin position="1127"/>
        <end position="1148"/>
    </location>
</feature>
<feature type="compositionally biased region" description="Polar residues" evidence="1">
    <location>
        <begin position="571"/>
        <end position="587"/>
    </location>
</feature>
<organism evidence="2 3">
    <name type="scientific">Ustilago trichophora</name>
    <dbReference type="NCBI Taxonomy" id="86804"/>
    <lineage>
        <taxon>Eukaryota</taxon>
        <taxon>Fungi</taxon>
        <taxon>Dikarya</taxon>
        <taxon>Basidiomycota</taxon>
        <taxon>Ustilaginomycotina</taxon>
        <taxon>Ustilaginomycetes</taxon>
        <taxon>Ustilaginales</taxon>
        <taxon>Ustilaginaceae</taxon>
        <taxon>Ustilago</taxon>
    </lineage>
</organism>
<feature type="region of interest" description="Disordered" evidence="1">
    <location>
        <begin position="874"/>
        <end position="921"/>
    </location>
</feature>
<feature type="compositionally biased region" description="Basic and acidic residues" evidence="1">
    <location>
        <begin position="512"/>
        <end position="523"/>
    </location>
</feature>
<evidence type="ECO:0000313" key="3">
    <source>
        <dbReference type="Proteomes" id="UP000324022"/>
    </source>
</evidence>
<proteinExistence type="predicted"/>
<feature type="region of interest" description="Disordered" evidence="1">
    <location>
        <begin position="1322"/>
        <end position="1353"/>
    </location>
</feature>
<protein>
    <submittedName>
        <fullName evidence="2">Uncharacterized protein</fullName>
    </submittedName>
</protein>
<feature type="compositionally biased region" description="Low complexity" evidence="1">
    <location>
        <begin position="766"/>
        <end position="781"/>
    </location>
</feature>
<feature type="region of interest" description="Disordered" evidence="1">
    <location>
        <begin position="307"/>
        <end position="806"/>
    </location>
</feature>
<feature type="compositionally biased region" description="Low complexity" evidence="1">
    <location>
        <begin position="483"/>
        <end position="509"/>
    </location>
</feature>
<feature type="compositionally biased region" description="Polar residues" evidence="1">
    <location>
        <begin position="711"/>
        <end position="721"/>
    </location>
</feature>
<evidence type="ECO:0000256" key="1">
    <source>
        <dbReference type="SAM" id="MobiDB-lite"/>
    </source>
</evidence>
<feature type="region of interest" description="Disordered" evidence="1">
    <location>
        <begin position="1258"/>
        <end position="1287"/>
    </location>
</feature>
<dbReference type="OrthoDB" id="2556075at2759"/>
<feature type="compositionally biased region" description="Basic and acidic residues" evidence="1">
    <location>
        <begin position="34"/>
        <end position="44"/>
    </location>
</feature>
<keyword evidence="3" id="KW-1185">Reference proteome</keyword>
<dbReference type="EMBL" id="OOIN01000003">
    <property type="protein sequence ID" value="SPO22024.1"/>
    <property type="molecule type" value="Genomic_DNA"/>
</dbReference>
<feature type="compositionally biased region" description="Low complexity" evidence="1">
    <location>
        <begin position="416"/>
        <end position="425"/>
    </location>
</feature>
<feature type="compositionally biased region" description="Basic and acidic residues" evidence="1">
    <location>
        <begin position="974"/>
        <end position="993"/>
    </location>
</feature>
<feature type="region of interest" description="Disordered" evidence="1">
    <location>
        <begin position="1583"/>
        <end position="1615"/>
    </location>
</feature>
<feature type="compositionally biased region" description="Polar residues" evidence="1">
    <location>
        <begin position="1274"/>
        <end position="1287"/>
    </location>
</feature>